<dbReference type="InterPro" id="IPR010994">
    <property type="entry name" value="RuvA_2-like"/>
</dbReference>
<keyword evidence="3" id="KW-1185">Reference proteome</keyword>
<organism evidence="2 3">
    <name type="scientific">Flavobacterium agricola</name>
    <dbReference type="NCBI Taxonomy" id="2870839"/>
    <lineage>
        <taxon>Bacteria</taxon>
        <taxon>Pseudomonadati</taxon>
        <taxon>Bacteroidota</taxon>
        <taxon>Flavobacteriia</taxon>
        <taxon>Flavobacteriales</taxon>
        <taxon>Flavobacteriaceae</taxon>
        <taxon>Flavobacterium</taxon>
    </lineage>
</organism>
<dbReference type="InterPro" id="IPR051675">
    <property type="entry name" value="Endo/Exo/Phosphatase_dom_1"/>
</dbReference>
<proteinExistence type="predicted"/>
<accession>A0ABY6LZG2</accession>
<keyword evidence="1" id="KW-1133">Transmembrane helix</keyword>
<dbReference type="EMBL" id="CP081495">
    <property type="protein sequence ID" value="UYW00550.1"/>
    <property type="molecule type" value="Genomic_DNA"/>
</dbReference>
<dbReference type="RefSeq" id="WP_264432400.1">
    <property type="nucleotide sequence ID" value="NZ_CP081495.1"/>
</dbReference>
<dbReference type="PANTHER" id="PTHR21180">
    <property type="entry name" value="ENDONUCLEASE/EXONUCLEASE/PHOSPHATASE FAMILY DOMAIN-CONTAINING PROTEIN 1"/>
    <property type="match status" value="1"/>
</dbReference>
<evidence type="ECO:0000256" key="1">
    <source>
        <dbReference type="SAM" id="Phobius"/>
    </source>
</evidence>
<dbReference type="PANTHER" id="PTHR21180:SF32">
    <property type="entry name" value="ENDONUCLEASE_EXONUCLEASE_PHOSPHATASE FAMILY DOMAIN-CONTAINING PROTEIN 1"/>
    <property type="match status" value="1"/>
</dbReference>
<gene>
    <name evidence="2" type="ORF">K5I29_08325</name>
</gene>
<reference evidence="2" key="1">
    <citation type="submission" date="2021-08" db="EMBL/GenBank/DDBJ databases">
        <title>Flavobacterium sp. strain CC-SYL302.</title>
        <authorList>
            <person name="Lin S.-Y."/>
            <person name="Lee T.-H."/>
            <person name="Young C.-C."/>
        </authorList>
    </citation>
    <scope>NUCLEOTIDE SEQUENCE</scope>
    <source>
        <strain evidence="2">CC-SYL302</strain>
    </source>
</reference>
<dbReference type="Gene3D" id="1.10.150.320">
    <property type="entry name" value="Photosystem II 12 kDa extrinsic protein"/>
    <property type="match status" value="1"/>
</dbReference>
<evidence type="ECO:0000313" key="3">
    <source>
        <dbReference type="Proteomes" id="UP001163328"/>
    </source>
</evidence>
<feature type="transmembrane region" description="Helical" evidence="1">
    <location>
        <begin position="20"/>
        <end position="39"/>
    </location>
</feature>
<dbReference type="Proteomes" id="UP001163328">
    <property type="component" value="Chromosome"/>
</dbReference>
<name>A0ABY6LZG2_9FLAO</name>
<dbReference type="Pfam" id="PF12836">
    <property type="entry name" value="HHH_3"/>
    <property type="match status" value="2"/>
</dbReference>
<keyword evidence="1" id="KW-0472">Membrane</keyword>
<protein>
    <submittedName>
        <fullName evidence="2">Helix-hairpin-helix domain-containing protein</fullName>
    </submittedName>
</protein>
<evidence type="ECO:0000313" key="2">
    <source>
        <dbReference type="EMBL" id="UYW00550.1"/>
    </source>
</evidence>
<sequence length="298" mass="34344">MKRPKQYLFQFSKKQRKGIFALAILVLCVQGSIFLYVKFQAKEKYELSDQDKAWLNQQIILDSIQTSDSVNSQTIYPFNPNFLTDFKGYQLGMSVAEIDRLFAFRAKNKFVNSASEFQQVTQISDSLLQVLSPYFKFPAWTQQNQSKTNCIRATNTVRENVKQTVQKTELNKATLTDLQKVVGIGPVLSQRIISDRQKMQAFVAWEQVQEIYGLSADVVVALQKHFEISDWSNIAKIDINEADIQTISQVPYINYNMAKQIVIYRSKFGDFKSMQDLVAVPNFPKEKAVIIQHYITFN</sequence>
<dbReference type="Gene3D" id="1.10.150.280">
    <property type="entry name" value="AF1531-like domain"/>
    <property type="match status" value="1"/>
</dbReference>
<dbReference type="SUPFAM" id="SSF47781">
    <property type="entry name" value="RuvA domain 2-like"/>
    <property type="match status" value="2"/>
</dbReference>
<keyword evidence="1" id="KW-0812">Transmembrane</keyword>